<dbReference type="PROSITE" id="PS00640">
    <property type="entry name" value="THIOL_PROTEASE_ASN"/>
    <property type="match status" value="1"/>
</dbReference>
<accession>A0A8D8SHP0</accession>
<evidence type="ECO:0000256" key="7">
    <source>
        <dbReference type="SAM" id="SignalP"/>
    </source>
</evidence>
<feature type="domain" description="Cathepsin propeptide inhibitor" evidence="9">
    <location>
        <begin position="60"/>
        <end position="120"/>
    </location>
</feature>
<dbReference type="InterPro" id="IPR025661">
    <property type="entry name" value="Pept_asp_AS"/>
</dbReference>
<evidence type="ECO:0000313" key="10">
    <source>
        <dbReference type="EMBL" id="CAG6668355.1"/>
    </source>
</evidence>
<feature type="domain" description="Peptidase C1A papain C-terminal" evidence="8">
    <location>
        <begin position="149"/>
        <end position="365"/>
    </location>
</feature>
<keyword evidence="4" id="KW-0788">Thiol protease</keyword>
<evidence type="ECO:0000256" key="1">
    <source>
        <dbReference type="ARBA" id="ARBA00008455"/>
    </source>
</evidence>
<dbReference type="InterPro" id="IPR000668">
    <property type="entry name" value="Peptidase_C1A_C"/>
</dbReference>
<keyword evidence="3" id="KW-0378">Hydrolase</keyword>
<dbReference type="SUPFAM" id="SSF54001">
    <property type="entry name" value="Cysteine proteinases"/>
    <property type="match status" value="1"/>
</dbReference>
<dbReference type="InterPro" id="IPR013201">
    <property type="entry name" value="Prot_inhib_I29"/>
</dbReference>
<reference evidence="10" key="1">
    <citation type="submission" date="2021-05" db="EMBL/GenBank/DDBJ databases">
        <authorList>
            <person name="Alioto T."/>
            <person name="Alioto T."/>
            <person name="Gomez Garrido J."/>
        </authorList>
    </citation>
    <scope>NUCLEOTIDE SEQUENCE</scope>
</reference>
<keyword evidence="6" id="KW-1015">Disulfide bond</keyword>
<dbReference type="EMBL" id="HBUF01218614">
    <property type="protein sequence ID" value="CAG6668355.1"/>
    <property type="molecule type" value="Transcribed_RNA"/>
</dbReference>
<dbReference type="Gene3D" id="3.90.70.10">
    <property type="entry name" value="Cysteine proteinases"/>
    <property type="match status" value="1"/>
</dbReference>
<dbReference type="PANTHER" id="PTHR12411">
    <property type="entry name" value="CYSTEINE PROTEASE FAMILY C1-RELATED"/>
    <property type="match status" value="1"/>
</dbReference>
<dbReference type="AlphaFoldDB" id="A0A8D8SHP0"/>
<dbReference type="SMART" id="SM00645">
    <property type="entry name" value="Pept_C1"/>
    <property type="match status" value="1"/>
</dbReference>
<evidence type="ECO:0000256" key="6">
    <source>
        <dbReference type="ARBA" id="ARBA00023157"/>
    </source>
</evidence>
<dbReference type="PROSITE" id="PS00639">
    <property type="entry name" value="THIOL_PROTEASE_HIS"/>
    <property type="match status" value="1"/>
</dbReference>
<dbReference type="SMART" id="SM00848">
    <property type="entry name" value="Inhibitor_I29"/>
    <property type="match status" value="1"/>
</dbReference>
<dbReference type="Pfam" id="PF08246">
    <property type="entry name" value="Inhibitor_I29"/>
    <property type="match status" value="1"/>
</dbReference>
<keyword evidence="5" id="KW-0865">Zymogen</keyword>
<keyword evidence="7" id="KW-0732">Signal</keyword>
<dbReference type="InterPro" id="IPR013128">
    <property type="entry name" value="Peptidase_C1A"/>
</dbReference>
<evidence type="ECO:0000256" key="4">
    <source>
        <dbReference type="ARBA" id="ARBA00022807"/>
    </source>
</evidence>
<evidence type="ECO:0000256" key="3">
    <source>
        <dbReference type="ARBA" id="ARBA00022801"/>
    </source>
</evidence>
<dbReference type="CDD" id="cd02248">
    <property type="entry name" value="Peptidase_C1A"/>
    <property type="match status" value="1"/>
</dbReference>
<proteinExistence type="inferred from homology"/>
<keyword evidence="2" id="KW-0645">Protease</keyword>
<evidence type="ECO:0000256" key="2">
    <source>
        <dbReference type="ARBA" id="ARBA00022670"/>
    </source>
</evidence>
<dbReference type="GO" id="GO:0006508">
    <property type="term" value="P:proteolysis"/>
    <property type="evidence" value="ECO:0007669"/>
    <property type="project" value="UniProtKB-KW"/>
</dbReference>
<dbReference type="InterPro" id="IPR025660">
    <property type="entry name" value="Pept_his_AS"/>
</dbReference>
<evidence type="ECO:0000259" key="8">
    <source>
        <dbReference type="SMART" id="SM00645"/>
    </source>
</evidence>
<protein>
    <submittedName>
        <fullName evidence="10">Cathepsin L</fullName>
    </submittedName>
</protein>
<dbReference type="InterPro" id="IPR038765">
    <property type="entry name" value="Papain-like_cys_pep_sf"/>
</dbReference>
<evidence type="ECO:0000259" key="9">
    <source>
        <dbReference type="SMART" id="SM00848"/>
    </source>
</evidence>
<dbReference type="InterPro" id="IPR039417">
    <property type="entry name" value="Peptidase_C1A_papain-like"/>
</dbReference>
<sequence>MQLFVLSLLLAAAAAMSIQDISTNKWNAFKIRNIVFGSYYPPITSAVITNSYEDLVKQEWNNFKLKYNKSYDSEDSDNVRMNIFIENKIKTEQHNARYARGEVKFQQEINKFSDMLPSEYRKLLGYRRSPRDLRKKASYYLRPANVGDDPDKVDWRDKGYVTDVKNQGHCGSCWAFSTTGALEGQTFRKTGKLVSLSEQNLIDCAGSKYYNNGCQGGSPEESFQYIHDNNGIDTEDSYPYEAQDDQCRYSAKNEGAEDTGFTPITEGDEDALKSAVSTVGPVSVAIDASHHSFQQYKGGLYSEPACSTSDLDHAVLVVGYGTDDDGDYWLVKNSWGKSWGESGYMKMARNQNNMCGIATEASYPNV</sequence>
<dbReference type="PRINTS" id="PR00705">
    <property type="entry name" value="PAPAIN"/>
</dbReference>
<feature type="signal peptide" evidence="7">
    <location>
        <begin position="1"/>
        <end position="15"/>
    </location>
</feature>
<dbReference type="InterPro" id="IPR000169">
    <property type="entry name" value="Pept_cys_AS"/>
</dbReference>
<name>A0A8D8SHP0_9HEMI</name>
<evidence type="ECO:0000256" key="5">
    <source>
        <dbReference type="ARBA" id="ARBA00023145"/>
    </source>
</evidence>
<dbReference type="Pfam" id="PF00112">
    <property type="entry name" value="Peptidase_C1"/>
    <property type="match status" value="1"/>
</dbReference>
<dbReference type="PROSITE" id="PS00139">
    <property type="entry name" value="THIOL_PROTEASE_CYS"/>
    <property type="match status" value="1"/>
</dbReference>
<comment type="similarity">
    <text evidence="1">Belongs to the peptidase C1 family.</text>
</comment>
<organism evidence="10">
    <name type="scientific">Cacopsylla melanoneura</name>
    <dbReference type="NCBI Taxonomy" id="428564"/>
    <lineage>
        <taxon>Eukaryota</taxon>
        <taxon>Metazoa</taxon>
        <taxon>Ecdysozoa</taxon>
        <taxon>Arthropoda</taxon>
        <taxon>Hexapoda</taxon>
        <taxon>Insecta</taxon>
        <taxon>Pterygota</taxon>
        <taxon>Neoptera</taxon>
        <taxon>Paraneoptera</taxon>
        <taxon>Hemiptera</taxon>
        <taxon>Sternorrhyncha</taxon>
        <taxon>Psylloidea</taxon>
        <taxon>Psyllidae</taxon>
        <taxon>Psyllinae</taxon>
        <taxon>Cacopsylla</taxon>
    </lineage>
</organism>
<dbReference type="GO" id="GO:0008234">
    <property type="term" value="F:cysteine-type peptidase activity"/>
    <property type="evidence" value="ECO:0007669"/>
    <property type="project" value="UniProtKB-KW"/>
</dbReference>
<feature type="chain" id="PRO_5033991816" evidence="7">
    <location>
        <begin position="16"/>
        <end position="366"/>
    </location>
</feature>
<dbReference type="FunFam" id="3.90.70.10:FF:000006">
    <property type="entry name" value="Cathepsin S"/>
    <property type="match status" value="1"/>
</dbReference>